<feature type="region of interest" description="Disordered" evidence="1">
    <location>
        <begin position="375"/>
        <end position="395"/>
    </location>
</feature>
<evidence type="ECO:0000256" key="1">
    <source>
        <dbReference type="SAM" id="MobiDB-lite"/>
    </source>
</evidence>
<organism evidence="4 5">
    <name type="scientific">Postia placenta MAD-698-R-SB12</name>
    <dbReference type="NCBI Taxonomy" id="670580"/>
    <lineage>
        <taxon>Eukaryota</taxon>
        <taxon>Fungi</taxon>
        <taxon>Dikarya</taxon>
        <taxon>Basidiomycota</taxon>
        <taxon>Agaricomycotina</taxon>
        <taxon>Agaricomycetes</taxon>
        <taxon>Polyporales</taxon>
        <taxon>Adustoporiaceae</taxon>
        <taxon>Rhodonia</taxon>
    </lineage>
</organism>
<dbReference type="Proteomes" id="UP000194127">
    <property type="component" value="Unassembled WGS sequence"/>
</dbReference>
<dbReference type="PANTHER" id="PTHR45827">
    <property type="entry name" value="SORTING NEXIN"/>
    <property type="match status" value="1"/>
</dbReference>
<dbReference type="STRING" id="670580.A0A1X6MY19"/>
<dbReference type="GeneID" id="36324229"/>
<dbReference type="GO" id="GO:0035091">
    <property type="term" value="F:phosphatidylinositol binding"/>
    <property type="evidence" value="ECO:0007669"/>
    <property type="project" value="TreeGrafter"/>
</dbReference>
<protein>
    <recommendedName>
        <fullName evidence="3">Sorting nexin protein WASP-binding domain-containing protein</fullName>
    </recommendedName>
</protein>
<reference evidence="4 5" key="1">
    <citation type="submission" date="2017-04" db="EMBL/GenBank/DDBJ databases">
        <title>Genome Sequence of the Model Brown-Rot Fungus Postia placenta SB12.</title>
        <authorList>
            <consortium name="DOE Joint Genome Institute"/>
            <person name="Gaskell J."/>
            <person name="Kersten P."/>
            <person name="Larrondo L.F."/>
            <person name="Canessa P."/>
            <person name="Martinez D."/>
            <person name="Hibbett D."/>
            <person name="Schmoll M."/>
            <person name="Kubicek C.P."/>
            <person name="Martinez A.T."/>
            <person name="Yadav J."/>
            <person name="Master E."/>
            <person name="Magnuson J.K."/>
            <person name="James T."/>
            <person name="Yaver D."/>
            <person name="Berka R."/>
            <person name="Labutti K."/>
            <person name="Lipzen A."/>
            <person name="Aerts A."/>
            <person name="Barry K."/>
            <person name="Henrissat B."/>
            <person name="Blanchette R."/>
            <person name="Grigoriev I."/>
            <person name="Cullen D."/>
        </authorList>
    </citation>
    <scope>NUCLEOTIDE SEQUENCE [LARGE SCALE GENOMIC DNA]</scope>
    <source>
        <strain evidence="4 5">MAD-698-R-SB12</strain>
    </source>
</reference>
<dbReference type="Gene3D" id="1.20.1270.60">
    <property type="entry name" value="Arfaptin homology (AH) domain/BAR domain"/>
    <property type="match status" value="1"/>
</dbReference>
<dbReference type="GO" id="GO:0005886">
    <property type="term" value="C:plasma membrane"/>
    <property type="evidence" value="ECO:0007669"/>
    <property type="project" value="TreeGrafter"/>
</dbReference>
<dbReference type="GO" id="GO:0031410">
    <property type="term" value="C:cytoplasmic vesicle"/>
    <property type="evidence" value="ECO:0007669"/>
    <property type="project" value="TreeGrafter"/>
</dbReference>
<feature type="region of interest" description="Disordered" evidence="1">
    <location>
        <begin position="21"/>
        <end position="44"/>
    </location>
</feature>
<evidence type="ECO:0000256" key="2">
    <source>
        <dbReference type="SAM" id="SignalP"/>
    </source>
</evidence>
<dbReference type="OrthoDB" id="10254720at2759"/>
<evidence type="ECO:0000313" key="5">
    <source>
        <dbReference type="Proteomes" id="UP000194127"/>
    </source>
</evidence>
<dbReference type="InterPro" id="IPR027267">
    <property type="entry name" value="AH/BAR_dom_sf"/>
</dbReference>
<dbReference type="GO" id="GO:0016197">
    <property type="term" value="P:endosomal transport"/>
    <property type="evidence" value="ECO:0007669"/>
    <property type="project" value="TreeGrafter"/>
</dbReference>
<feature type="region of interest" description="Disordered" evidence="1">
    <location>
        <begin position="309"/>
        <end position="330"/>
    </location>
</feature>
<accession>A0A1X6MY19</accession>
<proteinExistence type="predicted"/>
<evidence type="ECO:0000313" key="4">
    <source>
        <dbReference type="EMBL" id="OSX61140.1"/>
    </source>
</evidence>
<dbReference type="PANTHER" id="PTHR45827:SF1">
    <property type="entry name" value="SORTING NEXIN"/>
    <property type="match status" value="1"/>
</dbReference>
<gene>
    <name evidence="4" type="ORF">POSPLADRAFT_1047403</name>
</gene>
<feature type="compositionally biased region" description="Basic and acidic residues" evidence="1">
    <location>
        <begin position="384"/>
        <end position="395"/>
    </location>
</feature>
<dbReference type="AlphaFoldDB" id="A0A1X6MY19"/>
<evidence type="ECO:0000259" key="3">
    <source>
        <dbReference type="Pfam" id="PF10456"/>
    </source>
</evidence>
<dbReference type="GO" id="GO:0006897">
    <property type="term" value="P:endocytosis"/>
    <property type="evidence" value="ECO:0007669"/>
    <property type="project" value="TreeGrafter"/>
</dbReference>
<sequence length="395" mass="43809">MSKAERLLSYLLLSLITSRPLASASPNPETDEDEDEDKSKAKGHMNEDGAWCWRENCEGAQHSSLTKALQKTSETLQNVADLYDDHARRTQLATHEALKGVAHPEAIYAPVIDTHRSTLSRYHEAIRDGEEDEEVAARCETVLNTTMAEMETYHTQKVEDFQTLAKEHLDGEIALYEQILTRLRTARAAFDAPQYTALSRTPRQPSMHERELEHPRLVPEPLTQPCPHVFDSAPIRPVSVAIQEGVGMLLGGVAPAARGSVFGKLWRNKRARLWNVVIMNDGTNSFPASNMILLIPVLVLHGRQYSEVSGRPGPSPCQWSNPKADPARRRVPSIATARSTARADTDVGRAQAGVPDLWLLPEEALRGLGARRRLHETQTGVEPAECKNGEDCADE</sequence>
<dbReference type="InterPro" id="IPR019497">
    <property type="entry name" value="Sorting_nexin_WASP-bd-dom"/>
</dbReference>
<feature type="chain" id="PRO_5010862231" description="Sorting nexin protein WASP-binding domain-containing protein" evidence="2">
    <location>
        <begin position="25"/>
        <end position="395"/>
    </location>
</feature>
<dbReference type="GO" id="GO:0097320">
    <property type="term" value="P:plasma membrane tubulation"/>
    <property type="evidence" value="ECO:0007669"/>
    <property type="project" value="TreeGrafter"/>
</dbReference>
<dbReference type="EMBL" id="KZ110599">
    <property type="protein sequence ID" value="OSX61140.1"/>
    <property type="molecule type" value="Genomic_DNA"/>
</dbReference>
<feature type="domain" description="Sorting nexin protein WASP-binding" evidence="3">
    <location>
        <begin position="60"/>
        <end position="191"/>
    </location>
</feature>
<dbReference type="RefSeq" id="XP_024337934.1">
    <property type="nucleotide sequence ID" value="XM_024479279.1"/>
</dbReference>
<keyword evidence="2" id="KW-0732">Signal</keyword>
<feature type="signal peptide" evidence="2">
    <location>
        <begin position="1"/>
        <end position="24"/>
    </location>
</feature>
<dbReference type="Pfam" id="PF10456">
    <property type="entry name" value="BAR_3_WASP_bdg"/>
    <property type="match status" value="1"/>
</dbReference>
<keyword evidence="5" id="KW-1185">Reference proteome</keyword>
<name>A0A1X6MY19_9APHY</name>